<evidence type="ECO:0000256" key="1">
    <source>
        <dbReference type="ARBA" id="ARBA00022737"/>
    </source>
</evidence>
<sequence length="417" mass="47963">MSKNIEYKIIGKKTTEELPPLDDTYYEPDTTFSLIKQQIKEYLLKKYKVNINPEHIKLKSKSYKSNAQHIPDIEISTVFKNPTSKDNVITFEIENNDESNIPNIAEIRTSREKTYTDINGNRFTYSGEKDDDGYPNRYGIIKYISGDNLGNEYFGMFNEKYLPNGEGRMTIHSHLEPIQKYSGTFSNGQIQPNNVTIIYKPNNENNYMEYNGNIKNSFGIRPHGYGKMILNNLDEYVGDFALGLYEYGSMYYKNGNIKVYSGSWEHGKPNAYGRTAGHGIIIDNKNNRYEGDVIDGVYEGYGTMEYNDGSNRRLYHGMWSKGQPSYGEMTYRDNSPPYEGPWKNGEPNPPQELEPISQTATPQGSPDRRRGNSPPKISRKKGGRIVTRKYRNQKKRRTTVGNKKSKIKKVNKSRKHS</sequence>
<protein>
    <recommendedName>
        <fullName evidence="4">MORN repeat protein</fullName>
    </recommendedName>
</protein>
<dbReference type="PANTHER" id="PTHR23084">
    <property type="entry name" value="PHOSPHATIDYLINOSITOL-4-PHOSPHATE 5-KINASE RELATED"/>
    <property type="match status" value="1"/>
</dbReference>
<keyword evidence="1" id="KW-0677">Repeat</keyword>
<feature type="compositionally biased region" description="Basic residues" evidence="2">
    <location>
        <begin position="377"/>
        <end position="417"/>
    </location>
</feature>
<organism evidence="3">
    <name type="scientific">viral metagenome</name>
    <dbReference type="NCBI Taxonomy" id="1070528"/>
    <lineage>
        <taxon>unclassified sequences</taxon>
        <taxon>metagenomes</taxon>
        <taxon>organismal metagenomes</taxon>
    </lineage>
</organism>
<evidence type="ECO:0008006" key="4">
    <source>
        <dbReference type="Google" id="ProtNLM"/>
    </source>
</evidence>
<proteinExistence type="predicted"/>
<dbReference type="InterPro" id="IPR003409">
    <property type="entry name" value="MORN"/>
</dbReference>
<accession>A0A6C0CVR6</accession>
<dbReference type="SUPFAM" id="SSF82185">
    <property type="entry name" value="Histone H3 K4-specific methyltransferase SET7/9 N-terminal domain"/>
    <property type="match status" value="2"/>
</dbReference>
<evidence type="ECO:0000256" key="2">
    <source>
        <dbReference type="SAM" id="MobiDB-lite"/>
    </source>
</evidence>
<dbReference type="AlphaFoldDB" id="A0A6C0CVR6"/>
<evidence type="ECO:0000313" key="3">
    <source>
        <dbReference type="EMBL" id="QHT08337.1"/>
    </source>
</evidence>
<dbReference type="Pfam" id="PF02493">
    <property type="entry name" value="MORN"/>
    <property type="match status" value="2"/>
</dbReference>
<name>A0A6C0CVR6_9ZZZZ</name>
<feature type="region of interest" description="Disordered" evidence="2">
    <location>
        <begin position="328"/>
        <end position="417"/>
    </location>
</feature>
<dbReference type="EMBL" id="MN739494">
    <property type="protein sequence ID" value="QHT08337.1"/>
    <property type="molecule type" value="Genomic_DNA"/>
</dbReference>
<reference evidence="3" key="1">
    <citation type="journal article" date="2020" name="Nature">
        <title>Giant virus diversity and host interactions through global metagenomics.</title>
        <authorList>
            <person name="Schulz F."/>
            <person name="Roux S."/>
            <person name="Paez-Espino D."/>
            <person name="Jungbluth S."/>
            <person name="Walsh D.A."/>
            <person name="Denef V.J."/>
            <person name="McMahon K.D."/>
            <person name="Konstantinidis K.T."/>
            <person name="Eloe-Fadrosh E.A."/>
            <person name="Kyrpides N.C."/>
            <person name="Woyke T."/>
        </authorList>
    </citation>
    <scope>NUCLEOTIDE SEQUENCE</scope>
    <source>
        <strain evidence="3">GVMAG-M-3300022752-66</strain>
    </source>
</reference>
<dbReference type="PANTHER" id="PTHR23084:SF263">
    <property type="entry name" value="MORN REPEAT-CONTAINING PROTEIN 1"/>
    <property type="match status" value="1"/>
</dbReference>